<protein>
    <submittedName>
        <fullName evidence="1">Uncharacterized protein</fullName>
    </submittedName>
</protein>
<dbReference type="EMBL" id="JBFXLQ010000004">
    <property type="protein sequence ID" value="KAL2870913.1"/>
    <property type="molecule type" value="Genomic_DNA"/>
</dbReference>
<organism evidence="1 2">
    <name type="scientific">Aspergillus lucknowensis</name>
    <dbReference type="NCBI Taxonomy" id="176173"/>
    <lineage>
        <taxon>Eukaryota</taxon>
        <taxon>Fungi</taxon>
        <taxon>Dikarya</taxon>
        <taxon>Ascomycota</taxon>
        <taxon>Pezizomycotina</taxon>
        <taxon>Eurotiomycetes</taxon>
        <taxon>Eurotiomycetidae</taxon>
        <taxon>Eurotiales</taxon>
        <taxon>Aspergillaceae</taxon>
        <taxon>Aspergillus</taxon>
        <taxon>Aspergillus subgen. Nidulantes</taxon>
    </lineage>
</organism>
<proteinExistence type="predicted"/>
<sequence>MALETTTKMKNNDAVKGIIAFRALKSQPSVISRAWNGISLRSGTCQSSIFFSRSL</sequence>
<reference evidence="1 2" key="1">
    <citation type="submission" date="2024-07" db="EMBL/GenBank/DDBJ databases">
        <title>Section-level genome sequencing and comparative genomics of Aspergillus sections Usti and Cavernicolus.</title>
        <authorList>
            <consortium name="Lawrence Berkeley National Laboratory"/>
            <person name="Nybo J.L."/>
            <person name="Vesth T.C."/>
            <person name="Theobald S."/>
            <person name="Frisvad J.C."/>
            <person name="Larsen T.O."/>
            <person name="Kjaerboelling I."/>
            <person name="Rothschild-Mancinelli K."/>
            <person name="Lyhne E.K."/>
            <person name="Kogle M.E."/>
            <person name="Barry K."/>
            <person name="Clum A."/>
            <person name="Na H."/>
            <person name="Ledsgaard L."/>
            <person name="Lin J."/>
            <person name="Lipzen A."/>
            <person name="Kuo A."/>
            <person name="Riley R."/>
            <person name="Mondo S."/>
            <person name="Labutti K."/>
            <person name="Haridas S."/>
            <person name="Pangalinan J."/>
            <person name="Salamov A.A."/>
            <person name="Simmons B.A."/>
            <person name="Magnuson J.K."/>
            <person name="Chen J."/>
            <person name="Drula E."/>
            <person name="Henrissat B."/>
            <person name="Wiebenga A."/>
            <person name="Lubbers R.J."/>
            <person name="Gomes A.C."/>
            <person name="Macurrencykelacurrency M.R."/>
            <person name="Stajich J."/>
            <person name="Grigoriev I.V."/>
            <person name="Mortensen U.H."/>
            <person name="De Vries R.P."/>
            <person name="Baker S.E."/>
            <person name="Andersen M.R."/>
        </authorList>
    </citation>
    <scope>NUCLEOTIDE SEQUENCE [LARGE SCALE GENOMIC DNA]</scope>
    <source>
        <strain evidence="1 2">CBS 449.75</strain>
    </source>
</reference>
<name>A0ABR4M324_9EURO</name>
<keyword evidence="2" id="KW-1185">Reference proteome</keyword>
<gene>
    <name evidence="1" type="ORF">BJX67DRAFT_343049</name>
</gene>
<evidence type="ECO:0000313" key="1">
    <source>
        <dbReference type="EMBL" id="KAL2870913.1"/>
    </source>
</evidence>
<dbReference type="GeneID" id="98143182"/>
<accession>A0ABR4M324</accession>
<dbReference type="RefSeq" id="XP_070889892.1">
    <property type="nucleotide sequence ID" value="XM_071028110.1"/>
</dbReference>
<dbReference type="Proteomes" id="UP001610432">
    <property type="component" value="Unassembled WGS sequence"/>
</dbReference>
<evidence type="ECO:0000313" key="2">
    <source>
        <dbReference type="Proteomes" id="UP001610432"/>
    </source>
</evidence>
<comment type="caution">
    <text evidence="1">The sequence shown here is derived from an EMBL/GenBank/DDBJ whole genome shotgun (WGS) entry which is preliminary data.</text>
</comment>